<name>A0ABQ2P1Q4_9BACI</name>
<reference evidence="2" key="1">
    <citation type="journal article" date="2019" name="Int. J. Syst. Evol. Microbiol.">
        <title>The Global Catalogue of Microorganisms (GCM) 10K type strain sequencing project: providing services to taxonomists for standard genome sequencing and annotation.</title>
        <authorList>
            <consortium name="The Broad Institute Genomics Platform"/>
            <consortium name="The Broad Institute Genome Sequencing Center for Infectious Disease"/>
            <person name="Wu L."/>
            <person name="Ma J."/>
        </authorList>
    </citation>
    <scope>NUCLEOTIDE SEQUENCE [LARGE SCALE GENOMIC DNA]</scope>
    <source>
        <strain evidence="2">CGMCC 1.7693</strain>
    </source>
</reference>
<protein>
    <submittedName>
        <fullName evidence="1">Uncharacterized protein</fullName>
    </submittedName>
</protein>
<proteinExistence type="predicted"/>
<evidence type="ECO:0000313" key="1">
    <source>
        <dbReference type="EMBL" id="GGP15899.1"/>
    </source>
</evidence>
<dbReference type="Proteomes" id="UP000641206">
    <property type="component" value="Unassembled WGS sequence"/>
</dbReference>
<evidence type="ECO:0000313" key="2">
    <source>
        <dbReference type="Proteomes" id="UP000641206"/>
    </source>
</evidence>
<gene>
    <name evidence="1" type="ORF">GCM10011346_45560</name>
</gene>
<organism evidence="1 2">
    <name type="scientific">Oceanobacillus neutriphilus</name>
    <dbReference type="NCBI Taxonomy" id="531815"/>
    <lineage>
        <taxon>Bacteria</taxon>
        <taxon>Bacillati</taxon>
        <taxon>Bacillota</taxon>
        <taxon>Bacilli</taxon>
        <taxon>Bacillales</taxon>
        <taxon>Bacillaceae</taxon>
        <taxon>Oceanobacillus</taxon>
    </lineage>
</organism>
<sequence length="70" mass="8117">MKHMNNSCNFFTTTMTDILTADKNSIDKSDTSWMYEHELYEEAEKYAEENDVYAIGVFPNPLFLVASILK</sequence>
<accession>A0ABQ2P1Q4</accession>
<dbReference type="EMBL" id="BMLW01000017">
    <property type="protein sequence ID" value="GGP15899.1"/>
    <property type="molecule type" value="Genomic_DNA"/>
</dbReference>
<keyword evidence="2" id="KW-1185">Reference proteome</keyword>
<comment type="caution">
    <text evidence="1">The sequence shown here is derived from an EMBL/GenBank/DDBJ whole genome shotgun (WGS) entry which is preliminary data.</text>
</comment>